<keyword evidence="3" id="KW-1185">Reference proteome</keyword>
<reference evidence="2" key="2">
    <citation type="submission" date="2021-08" db="EMBL/GenBank/DDBJ databases">
        <authorList>
            <person name="Eriksson T."/>
        </authorList>
    </citation>
    <scope>NUCLEOTIDE SEQUENCE</scope>
    <source>
        <strain evidence="2">Stoneville</strain>
        <tissue evidence="2">Whole head</tissue>
    </source>
</reference>
<proteinExistence type="predicted"/>
<dbReference type="Proteomes" id="UP000719412">
    <property type="component" value="Unassembled WGS sequence"/>
</dbReference>
<dbReference type="AlphaFoldDB" id="A0A8J6HYX4"/>
<protein>
    <submittedName>
        <fullName evidence="2">Uncharacterized protein</fullName>
    </submittedName>
</protein>
<feature type="region of interest" description="Disordered" evidence="1">
    <location>
        <begin position="1"/>
        <end position="47"/>
    </location>
</feature>
<comment type="caution">
    <text evidence="2">The sequence shown here is derived from an EMBL/GenBank/DDBJ whole genome shotgun (WGS) entry which is preliminary data.</text>
</comment>
<evidence type="ECO:0000313" key="3">
    <source>
        <dbReference type="Proteomes" id="UP000719412"/>
    </source>
</evidence>
<organism evidence="2 3">
    <name type="scientific">Tenebrio molitor</name>
    <name type="common">Yellow mealworm beetle</name>
    <dbReference type="NCBI Taxonomy" id="7067"/>
    <lineage>
        <taxon>Eukaryota</taxon>
        <taxon>Metazoa</taxon>
        <taxon>Ecdysozoa</taxon>
        <taxon>Arthropoda</taxon>
        <taxon>Hexapoda</taxon>
        <taxon>Insecta</taxon>
        <taxon>Pterygota</taxon>
        <taxon>Neoptera</taxon>
        <taxon>Endopterygota</taxon>
        <taxon>Coleoptera</taxon>
        <taxon>Polyphaga</taxon>
        <taxon>Cucujiformia</taxon>
        <taxon>Tenebrionidae</taxon>
        <taxon>Tenebrio</taxon>
    </lineage>
</organism>
<gene>
    <name evidence="2" type="ORF">GEV33_000570</name>
</gene>
<reference evidence="2" key="1">
    <citation type="journal article" date="2020" name="J Insects Food Feed">
        <title>The yellow mealworm (Tenebrio molitor) genome: a resource for the emerging insects as food and feed industry.</title>
        <authorList>
            <person name="Eriksson T."/>
            <person name="Andere A."/>
            <person name="Kelstrup H."/>
            <person name="Emery V."/>
            <person name="Picard C."/>
        </authorList>
    </citation>
    <scope>NUCLEOTIDE SEQUENCE</scope>
    <source>
        <strain evidence="2">Stoneville</strain>
        <tissue evidence="2">Whole head</tissue>
    </source>
</reference>
<evidence type="ECO:0000256" key="1">
    <source>
        <dbReference type="SAM" id="MobiDB-lite"/>
    </source>
</evidence>
<accession>A0A8J6HYX4</accession>
<dbReference type="EMBL" id="JABDTM020003573">
    <property type="protein sequence ID" value="KAH0822221.1"/>
    <property type="molecule type" value="Genomic_DNA"/>
</dbReference>
<sequence length="87" mass="9193">MVDVHAKREEKSTVPAREVSGSTTEERGDYAAWSGVPAARSGSDGGKLDRVRVDGWVDASCRVFVLNFGLCCGGPWEKSAKASSSSS</sequence>
<feature type="compositionally biased region" description="Basic and acidic residues" evidence="1">
    <location>
        <begin position="1"/>
        <end position="12"/>
    </location>
</feature>
<evidence type="ECO:0000313" key="2">
    <source>
        <dbReference type="EMBL" id="KAH0822221.1"/>
    </source>
</evidence>
<name>A0A8J6HYX4_TENMO</name>